<dbReference type="PANTHER" id="PTHR44196:SF2">
    <property type="entry name" value="SHORT-CHAIN DEHYDROGENASE-RELATED"/>
    <property type="match status" value="1"/>
</dbReference>
<evidence type="ECO:0000256" key="3">
    <source>
        <dbReference type="RuleBase" id="RU000363"/>
    </source>
</evidence>
<evidence type="ECO:0000256" key="2">
    <source>
        <dbReference type="ARBA" id="ARBA00023002"/>
    </source>
</evidence>
<dbReference type="InterPro" id="IPR036291">
    <property type="entry name" value="NAD(P)-bd_dom_sf"/>
</dbReference>
<dbReference type="CDD" id="cd05233">
    <property type="entry name" value="SDR_c"/>
    <property type="match status" value="1"/>
</dbReference>
<dbReference type="SUPFAM" id="SSF51735">
    <property type="entry name" value="NAD(P)-binding Rossmann-fold domains"/>
    <property type="match status" value="1"/>
</dbReference>
<dbReference type="PROSITE" id="PS00061">
    <property type="entry name" value="ADH_SHORT"/>
    <property type="match status" value="1"/>
</dbReference>
<keyword evidence="2" id="KW-0560">Oxidoreductase</keyword>
<dbReference type="InterPro" id="IPR020904">
    <property type="entry name" value="Sc_DH/Rdtase_CS"/>
</dbReference>
<reference evidence="4 5" key="1">
    <citation type="submission" date="2019-12" db="EMBL/GenBank/DDBJ databases">
        <authorList>
            <person name="Reyes-Prieto M."/>
        </authorList>
    </citation>
    <scope>NUCLEOTIDE SEQUENCE [LARGE SCALE GENOMIC DNA]</scope>
    <source>
        <strain evidence="4">HF14-78462</strain>
    </source>
</reference>
<name>A0A5S9NGK9_9HYPH</name>
<dbReference type="Pfam" id="PF00106">
    <property type="entry name" value="adh_short"/>
    <property type="match status" value="1"/>
</dbReference>
<evidence type="ECO:0008006" key="6">
    <source>
        <dbReference type="Google" id="ProtNLM"/>
    </source>
</evidence>
<comment type="similarity">
    <text evidence="1 3">Belongs to the short-chain dehydrogenases/reductases (SDR) family.</text>
</comment>
<sequence length="271" mass="27945">MTSVSSPGTALVTGASSGIGKVYAQRLARRGYDVLLVARDGARLEALGADITAKTGRKAEFLVADLGNPADTGAVAARIAADPAITLLVNNAGMGVERQIVGADADKVDAMVQLNVAALTRLSVAAVNAFTARGRGTLVNIASVVALIPENFLGAYAATKAYVLALTQSLQSELKDSPVRVQAVLPGLTATEFFDRAGMDKATLPPEMVMSAEDLVEAALAGLDLGETITIPALPDAADWQRLVDDRVRMAPGLSLRHPAARYGVGTAVPA</sequence>
<accession>A0A5S9NGK9</accession>
<dbReference type="Gene3D" id="3.40.50.720">
    <property type="entry name" value="NAD(P)-binding Rossmann-like Domain"/>
    <property type="match status" value="1"/>
</dbReference>
<gene>
    <name evidence="4" type="ORF">STARVERO_00943</name>
</gene>
<evidence type="ECO:0000256" key="1">
    <source>
        <dbReference type="ARBA" id="ARBA00006484"/>
    </source>
</evidence>
<proteinExistence type="inferred from homology"/>
<dbReference type="PRINTS" id="PR00080">
    <property type="entry name" value="SDRFAMILY"/>
</dbReference>
<dbReference type="RefSeq" id="WP_159598076.1">
    <property type="nucleotide sequence ID" value="NZ_CACSAS010000001.1"/>
</dbReference>
<dbReference type="GO" id="GO:0016491">
    <property type="term" value="F:oxidoreductase activity"/>
    <property type="evidence" value="ECO:0007669"/>
    <property type="project" value="UniProtKB-KW"/>
</dbReference>
<protein>
    <recommendedName>
        <fullName evidence="6">SDR family oxidoreductase</fullName>
    </recommendedName>
</protein>
<organism evidence="4 5">
    <name type="scientific">Starkeya nomas</name>
    <dbReference type="NCBI Taxonomy" id="2666134"/>
    <lineage>
        <taxon>Bacteria</taxon>
        <taxon>Pseudomonadati</taxon>
        <taxon>Pseudomonadota</taxon>
        <taxon>Alphaproteobacteria</taxon>
        <taxon>Hyphomicrobiales</taxon>
        <taxon>Xanthobacteraceae</taxon>
        <taxon>Starkeya</taxon>
    </lineage>
</organism>
<dbReference type="AlphaFoldDB" id="A0A5S9NGK9"/>
<dbReference type="GO" id="GO:0016020">
    <property type="term" value="C:membrane"/>
    <property type="evidence" value="ECO:0007669"/>
    <property type="project" value="TreeGrafter"/>
</dbReference>
<dbReference type="InterPro" id="IPR002347">
    <property type="entry name" value="SDR_fam"/>
</dbReference>
<dbReference type="PRINTS" id="PR00081">
    <property type="entry name" value="GDHRDH"/>
</dbReference>
<dbReference type="PANTHER" id="PTHR44196">
    <property type="entry name" value="DEHYDROGENASE/REDUCTASE SDR FAMILY MEMBER 7B"/>
    <property type="match status" value="1"/>
</dbReference>
<evidence type="ECO:0000313" key="5">
    <source>
        <dbReference type="Proteomes" id="UP000433050"/>
    </source>
</evidence>
<dbReference type="PIRSF" id="PIRSF000126">
    <property type="entry name" value="11-beta-HSD1"/>
    <property type="match status" value="1"/>
</dbReference>
<dbReference type="EMBL" id="CACSAS010000001">
    <property type="protein sequence ID" value="CAA0089468.1"/>
    <property type="molecule type" value="Genomic_DNA"/>
</dbReference>
<keyword evidence="5" id="KW-1185">Reference proteome</keyword>
<dbReference type="Proteomes" id="UP000433050">
    <property type="component" value="Unassembled WGS sequence"/>
</dbReference>
<evidence type="ECO:0000313" key="4">
    <source>
        <dbReference type="EMBL" id="CAA0089468.1"/>
    </source>
</evidence>